<comment type="cofactor">
    <cofactor evidence="12">
        <name>Zn(2+)</name>
        <dbReference type="ChEBI" id="CHEBI:29105"/>
    </cofactor>
    <text evidence="12">Binds 1 zinc ion per subunit.</text>
</comment>
<keyword evidence="6 12" id="KW-0479">Metal-binding</keyword>
<evidence type="ECO:0000256" key="9">
    <source>
        <dbReference type="ARBA" id="ARBA00022989"/>
    </source>
</evidence>
<evidence type="ECO:0000313" key="15">
    <source>
        <dbReference type="EMBL" id="TJZ90732.1"/>
    </source>
</evidence>
<evidence type="ECO:0000256" key="6">
    <source>
        <dbReference type="ARBA" id="ARBA00022723"/>
    </source>
</evidence>
<dbReference type="GO" id="GO:0008270">
    <property type="term" value="F:zinc ion binding"/>
    <property type="evidence" value="ECO:0007669"/>
    <property type="project" value="UniProtKB-UniRule"/>
</dbReference>
<evidence type="ECO:0000256" key="13">
    <source>
        <dbReference type="SAM" id="MobiDB-lite"/>
    </source>
</evidence>
<dbReference type="GO" id="GO:0005886">
    <property type="term" value="C:plasma membrane"/>
    <property type="evidence" value="ECO:0007669"/>
    <property type="project" value="UniProtKB-SubCell"/>
</dbReference>
<evidence type="ECO:0000256" key="4">
    <source>
        <dbReference type="ARBA" id="ARBA00022670"/>
    </source>
</evidence>
<dbReference type="Proteomes" id="UP000309747">
    <property type="component" value="Unassembled WGS sequence"/>
</dbReference>
<gene>
    <name evidence="12 15" type="primary">htpX</name>
    <name evidence="15" type="ORF">FA743_13870</name>
</gene>
<feature type="binding site" evidence="12">
    <location>
        <position position="131"/>
    </location>
    <ligand>
        <name>Zn(2+)</name>
        <dbReference type="ChEBI" id="CHEBI:29105"/>
        <note>catalytic</note>
    </ligand>
</feature>
<dbReference type="NCBIfam" id="NF002363">
    <property type="entry name" value="PRK01345.1"/>
    <property type="match status" value="1"/>
</dbReference>
<dbReference type="Gene3D" id="3.30.2010.10">
    <property type="entry name" value="Metalloproteases ('zincins'), catalytic domain"/>
    <property type="match status" value="1"/>
</dbReference>
<keyword evidence="10 12" id="KW-0482">Metalloprotease</keyword>
<evidence type="ECO:0000256" key="10">
    <source>
        <dbReference type="ARBA" id="ARBA00023049"/>
    </source>
</evidence>
<organism evidence="15 16">
    <name type="scientific">Paracoccus gahaiensis</name>
    <dbReference type="NCBI Taxonomy" id="1706839"/>
    <lineage>
        <taxon>Bacteria</taxon>
        <taxon>Pseudomonadati</taxon>
        <taxon>Pseudomonadota</taxon>
        <taxon>Alphaproteobacteria</taxon>
        <taxon>Rhodobacterales</taxon>
        <taxon>Paracoccaceae</taxon>
        <taxon>Paracoccus</taxon>
    </lineage>
</organism>
<dbReference type="HAMAP" id="MF_00188">
    <property type="entry name" value="Pept_M48_protease_HtpX"/>
    <property type="match status" value="1"/>
</dbReference>
<sequence length="315" mass="32881">MAGNVKVFMLMAALTALVMALGWMLGGAGGAMIALVIAGGMNFFSYWNSDKMVLRQQGAVELAPGQAGELYEMTAELARRAELPMPKLYLLPTEQPNAFATGRNPQNAAVAVTQGLVSALSRDEIAGVIAHELAHIKHRDTLTMTITATMAGAIAMMGNMMLFAGGREGRGGMIGSIIAMIVAPMAAMMVQMAISRAREYEADATGAAICGQPRALAQALQRIAAAAGRTVNVPAEKNPAAASMFIINPLHALRADRMFSTHPPTEERIARLMAMEGEAGFAPAAAPSAGATASRIPRSGARAPGRAPRAPWGRG</sequence>
<feature type="active site" evidence="12">
    <location>
        <position position="132"/>
    </location>
</feature>
<evidence type="ECO:0000256" key="5">
    <source>
        <dbReference type="ARBA" id="ARBA00022692"/>
    </source>
</evidence>
<dbReference type="NCBIfam" id="NF002826">
    <property type="entry name" value="PRK03001.1"/>
    <property type="match status" value="1"/>
</dbReference>
<dbReference type="Pfam" id="PF01435">
    <property type="entry name" value="Peptidase_M48"/>
    <property type="match status" value="1"/>
</dbReference>
<dbReference type="InterPro" id="IPR001915">
    <property type="entry name" value="Peptidase_M48"/>
</dbReference>
<comment type="subcellular location">
    <subcellularLocation>
        <location evidence="1 12">Cell membrane</location>
        <topology evidence="1 12">Multi-pass membrane protein</topology>
    </subcellularLocation>
</comment>
<dbReference type="EC" id="3.4.24.-" evidence="12"/>
<dbReference type="InterPro" id="IPR022919">
    <property type="entry name" value="Pept_M48_protease_HtpX"/>
</dbReference>
<keyword evidence="4 12" id="KW-0645">Protease</keyword>
<feature type="binding site" evidence="12">
    <location>
        <position position="199"/>
    </location>
    <ligand>
        <name>Zn(2+)</name>
        <dbReference type="ChEBI" id="CHEBI:29105"/>
        <note>catalytic</note>
    </ligand>
</feature>
<keyword evidence="3 12" id="KW-1003">Cell membrane</keyword>
<evidence type="ECO:0000259" key="14">
    <source>
        <dbReference type="Pfam" id="PF01435"/>
    </source>
</evidence>
<dbReference type="CDD" id="cd07336">
    <property type="entry name" value="M48B_HtpX_like"/>
    <property type="match status" value="1"/>
</dbReference>
<evidence type="ECO:0000256" key="11">
    <source>
        <dbReference type="ARBA" id="ARBA00023136"/>
    </source>
</evidence>
<feature type="transmembrane region" description="Helical" evidence="12">
    <location>
        <begin position="31"/>
        <end position="47"/>
    </location>
</feature>
<dbReference type="RefSeq" id="WP_136886702.1">
    <property type="nucleotide sequence ID" value="NZ_SUNI01000014.1"/>
</dbReference>
<evidence type="ECO:0000256" key="1">
    <source>
        <dbReference type="ARBA" id="ARBA00004651"/>
    </source>
</evidence>
<dbReference type="OrthoDB" id="15218at2"/>
<reference evidence="15 16" key="1">
    <citation type="submission" date="2019-04" db="EMBL/GenBank/DDBJ databases">
        <authorList>
            <person name="Li J."/>
        </authorList>
    </citation>
    <scope>NUCLEOTIDE SEQUENCE [LARGE SCALE GENOMIC DNA]</scope>
    <source>
        <strain evidence="15 16">KCTC 42687</strain>
    </source>
</reference>
<feature type="transmembrane region" description="Helical" evidence="12">
    <location>
        <begin position="7"/>
        <end position="25"/>
    </location>
</feature>
<feature type="binding site" evidence="12">
    <location>
        <position position="135"/>
    </location>
    <ligand>
        <name>Zn(2+)</name>
        <dbReference type="ChEBI" id="CHEBI:29105"/>
        <note>catalytic</note>
    </ligand>
</feature>
<keyword evidence="9 12" id="KW-1133">Transmembrane helix</keyword>
<evidence type="ECO:0000256" key="8">
    <source>
        <dbReference type="ARBA" id="ARBA00022833"/>
    </source>
</evidence>
<feature type="transmembrane region" description="Helical" evidence="12">
    <location>
        <begin position="171"/>
        <end position="190"/>
    </location>
</feature>
<proteinExistence type="inferred from homology"/>
<keyword evidence="11 12" id="KW-0472">Membrane</keyword>
<dbReference type="AlphaFoldDB" id="A0A4U0R8V1"/>
<dbReference type="InterPro" id="IPR050083">
    <property type="entry name" value="HtpX_protease"/>
</dbReference>
<keyword evidence="8 12" id="KW-0862">Zinc</keyword>
<evidence type="ECO:0000256" key="12">
    <source>
        <dbReference type="HAMAP-Rule" id="MF_00188"/>
    </source>
</evidence>
<comment type="similarity">
    <text evidence="2 12">Belongs to the peptidase M48B family.</text>
</comment>
<feature type="region of interest" description="Disordered" evidence="13">
    <location>
        <begin position="283"/>
        <end position="315"/>
    </location>
</feature>
<name>A0A4U0R8V1_9RHOB</name>
<dbReference type="EMBL" id="SUNI01000014">
    <property type="protein sequence ID" value="TJZ90732.1"/>
    <property type="molecule type" value="Genomic_DNA"/>
</dbReference>
<dbReference type="PANTHER" id="PTHR43221:SF1">
    <property type="entry name" value="PROTEASE HTPX"/>
    <property type="match status" value="1"/>
</dbReference>
<protein>
    <recommendedName>
        <fullName evidence="12">Protease HtpX homolog</fullName>
        <ecNumber evidence="12">3.4.24.-</ecNumber>
    </recommendedName>
</protein>
<evidence type="ECO:0000256" key="3">
    <source>
        <dbReference type="ARBA" id="ARBA00022475"/>
    </source>
</evidence>
<evidence type="ECO:0000256" key="2">
    <source>
        <dbReference type="ARBA" id="ARBA00009779"/>
    </source>
</evidence>
<keyword evidence="7 12" id="KW-0378">Hydrolase</keyword>
<accession>A0A4U0R8V1</accession>
<evidence type="ECO:0000313" key="16">
    <source>
        <dbReference type="Proteomes" id="UP000309747"/>
    </source>
</evidence>
<keyword evidence="5 12" id="KW-0812">Transmembrane</keyword>
<comment type="caution">
    <text evidence="15">The sequence shown here is derived from an EMBL/GenBank/DDBJ whole genome shotgun (WGS) entry which is preliminary data.</text>
</comment>
<keyword evidence="16" id="KW-1185">Reference proteome</keyword>
<dbReference type="PANTHER" id="PTHR43221">
    <property type="entry name" value="PROTEASE HTPX"/>
    <property type="match status" value="1"/>
</dbReference>
<feature type="transmembrane region" description="Helical" evidence="12">
    <location>
        <begin position="142"/>
        <end position="165"/>
    </location>
</feature>
<feature type="domain" description="Peptidase M48" evidence="14">
    <location>
        <begin position="66"/>
        <end position="275"/>
    </location>
</feature>
<dbReference type="GO" id="GO:0004222">
    <property type="term" value="F:metalloendopeptidase activity"/>
    <property type="evidence" value="ECO:0007669"/>
    <property type="project" value="UniProtKB-UniRule"/>
</dbReference>
<dbReference type="GO" id="GO:0006508">
    <property type="term" value="P:proteolysis"/>
    <property type="evidence" value="ECO:0007669"/>
    <property type="project" value="UniProtKB-KW"/>
</dbReference>
<evidence type="ECO:0000256" key="7">
    <source>
        <dbReference type="ARBA" id="ARBA00022801"/>
    </source>
</evidence>